<evidence type="ECO:0000256" key="3">
    <source>
        <dbReference type="PIRNR" id="PIRNR002070"/>
    </source>
</evidence>
<dbReference type="InterPro" id="IPR011344">
    <property type="entry name" value="ssDNA-bd"/>
</dbReference>
<dbReference type="GO" id="GO:0006260">
    <property type="term" value="P:DNA replication"/>
    <property type="evidence" value="ECO:0007669"/>
    <property type="project" value="InterPro"/>
</dbReference>
<evidence type="ECO:0000256" key="4">
    <source>
        <dbReference type="SAM" id="MobiDB-lite"/>
    </source>
</evidence>
<dbReference type="InterPro" id="IPR012340">
    <property type="entry name" value="NA-bd_OB-fold"/>
</dbReference>
<dbReference type="NCBIfam" id="TIGR00621">
    <property type="entry name" value="ssb"/>
    <property type="match status" value="1"/>
</dbReference>
<dbReference type="Pfam" id="PF00436">
    <property type="entry name" value="SSB"/>
    <property type="match status" value="1"/>
</dbReference>
<protein>
    <recommendedName>
        <fullName evidence="2 3">Single-stranded DNA-binding protein</fullName>
        <shortName evidence="2">SSB</shortName>
    </recommendedName>
</protein>
<dbReference type="PROSITE" id="PS50935">
    <property type="entry name" value="SSB"/>
    <property type="match status" value="1"/>
</dbReference>
<reference evidence="5 6" key="1">
    <citation type="submission" date="2018-09" db="EMBL/GenBank/DDBJ databases">
        <title>Characterization of the phylogenetic diversity of five novel species belonging to the genus Bifidobacterium.</title>
        <authorList>
            <person name="Lugli G.A."/>
            <person name="Duranti S."/>
            <person name="Milani C."/>
        </authorList>
    </citation>
    <scope>NUCLEOTIDE SEQUENCE [LARGE SCALE GENOMIC DNA]</scope>
    <source>
        <strain evidence="5 6">2020B</strain>
    </source>
</reference>
<gene>
    <name evidence="5" type="ORF">D2E22_1950</name>
</gene>
<feature type="compositionally biased region" description="Polar residues" evidence="4">
    <location>
        <begin position="123"/>
        <end position="143"/>
    </location>
</feature>
<dbReference type="Gene3D" id="2.40.50.140">
    <property type="entry name" value="Nucleic acid-binding proteins"/>
    <property type="match status" value="1"/>
</dbReference>
<dbReference type="OrthoDB" id="9809878at2"/>
<evidence type="ECO:0000313" key="5">
    <source>
        <dbReference type="EMBL" id="RSX44664.1"/>
    </source>
</evidence>
<dbReference type="SUPFAM" id="SSF50249">
    <property type="entry name" value="Nucleic acid-binding proteins"/>
    <property type="match status" value="1"/>
</dbReference>
<accession>A0A430F4I3</accession>
<dbReference type="PIRSF" id="PIRSF002070">
    <property type="entry name" value="SSB"/>
    <property type="match status" value="1"/>
</dbReference>
<keyword evidence="6" id="KW-1185">Reference proteome</keyword>
<name>A0A430F4I3_9BIFI</name>
<comment type="caution">
    <text evidence="5">The sequence shown here is derived from an EMBL/GenBank/DDBJ whole genome shotgun (WGS) entry which is preliminary data.</text>
</comment>
<comment type="subunit">
    <text evidence="2">Homotetramer.</text>
</comment>
<evidence type="ECO:0000256" key="1">
    <source>
        <dbReference type="ARBA" id="ARBA00023125"/>
    </source>
</evidence>
<dbReference type="CDD" id="cd04496">
    <property type="entry name" value="SSB_OBF"/>
    <property type="match status" value="1"/>
</dbReference>
<keyword evidence="1 2" id="KW-0238">DNA-binding</keyword>
<sequence>MSLPDVTIVGNLTADPELRTIGNGSKVVNFTIAASSRRLNKQTNQWEDGDVWFLSCNAWDGEHHMLASNIAASLSKGMTVIAYGRVRQREYQAKDGSKRYVVEMTVDHVGYDLRKSAVAVNRPQQSGFNPNGGFQQPAQQQNGWGAPSQQQAQQPAADPWASYREFGSSDGAPTSNEDDF</sequence>
<dbReference type="InterPro" id="IPR000424">
    <property type="entry name" value="Primosome_PriB/ssb"/>
</dbReference>
<dbReference type="Proteomes" id="UP000288052">
    <property type="component" value="Unassembled WGS sequence"/>
</dbReference>
<dbReference type="RefSeq" id="WP_126032910.1">
    <property type="nucleotide sequence ID" value="NZ_QXGI01000012.1"/>
</dbReference>
<dbReference type="EMBL" id="QXGI01000012">
    <property type="protein sequence ID" value="RSX44664.1"/>
    <property type="molecule type" value="Genomic_DNA"/>
</dbReference>
<evidence type="ECO:0000313" key="6">
    <source>
        <dbReference type="Proteomes" id="UP000288052"/>
    </source>
</evidence>
<feature type="compositionally biased region" description="Polar residues" evidence="4">
    <location>
        <begin position="171"/>
        <end position="180"/>
    </location>
</feature>
<feature type="region of interest" description="Disordered" evidence="4">
    <location>
        <begin position="123"/>
        <end position="180"/>
    </location>
</feature>
<dbReference type="AlphaFoldDB" id="A0A430F4I3"/>
<dbReference type="GO" id="GO:0003697">
    <property type="term" value="F:single-stranded DNA binding"/>
    <property type="evidence" value="ECO:0007669"/>
    <property type="project" value="UniProtKB-UniRule"/>
</dbReference>
<evidence type="ECO:0000256" key="2">
    <source>
        <dbReference type="HAMAP-Rule" id="MF_00984"/>
    </source>
</evidence>
<organism evidence="5 6">
    <name type="scientific">Bifidobacterium castoris</name>
    <dbReference type="NCBI Taxonomy" id="2306972"/>
    <lineage>
        <taxon>Bacteria</taxon>
        <taxon>Bacillati</taxon>
        <taxon>Actinomycetota</taxon>
        <taxon>Actinomycetes</taxon>
        <taxon>Bifidobacteriales</taxon>
        <taxon>Bifidobacteriaceae</taxon>
        <taxon>Bifidobacterium</taxon>
    </lineage>
</organism>
<dbReference type="HAMAP" id="MF_00984">
    <property type="entry name" value="SSB"/>
    <property type="match status" value="1"/>
</dbReference>
<feature type="compositionally biased region" description="Low complexity" evidence="4">
    <location>
        <begin position="146"/>
        <end position="161"/>
    </location>
</feature>
<comment type="caution">
    <text evidence="2">Lacks conserved residue(s) required for the propagation of feature annotation.</text>
</comment>
<proteinExistence type="inferred from homology"/>